<gene>
    <name evidence="1" type="ORF">CR492_09755</name>
</gene>
<reference evidence="1 2" key="1">
    <citation type="submission" date="2017-10" db="EMBL/GenBank/DDBJ databases">
        <title>Genome announcement of Methylocella silvestris TVC from permafrost.</title>
        <authorList>
            <person name="Wang J."/>
            <person name="Geng K."/>
            <person name="Ul-Haque F."/>
            <person name="Crombie A.T."/>
            <person name="Street L.E."/>
            <person name="Wookey P.A."/>
            <person name="Murrell J.C."/>
            <person name="Pratscher J."/>
        </authorList>
    </citation>
    <scope>NUCLEOTIDE SEQUENCE [LARGE SCALE GENOMIC DNA]</scope>
    <source>
        <strain evidence="1 2">TVC</strain>
    </source>
</reference>
<dbReference type="Proteomes" id="UP000236286">
    <property type="component" value="Unassembled WGS sequence"/>
</dbReference>
<sequence>MTPTSPKQPRAADTVIDFALSKQIRDAGPFLRRARLNHRSGATAFENSAAVAAQTAAARGAPGFSNSAAAENVLRGRPVDWRFRRPRASGIWRKNLWPTR</sequence>
<dbReference type="EMBL" id="PDZR01000009">
    <property type="protein sequence ID" value="PNG26127.1"/>
    <property type="molecule type" value="Genomic_DNA"/>
</dbReference>
<evidence type="ECO:0000313" key="2">
    <source>
        <dbReference type="Proteomes" id="UP000236286"/>
    </source>
</evidence>
<name>A0A2J7TH95_METSI</name>
<evidence type="ECO:0000313" key="1">
    <source>
        <dbReference type="EMBL" id="PNG26127.1"/>
    </source>
</evidence>
<proteinExistence type="predicted"/>
<protein>
    <submittedName>
        <fullName evidence="1">Uncharacterized protein</fullName>
    </submittedName>
</protein>
<organism evidence="1 2">
    <name type="scientific">Methylocella silvestris</name>
    <dbReference type="NCBI Taxonomy" id="199596"/>
    <lineage>
        <taxon>Bacteria</taxon>
        <taxon>Pseudomonadati</taxon>
        <taxon>Pseudomonadota</taxon>
        <taxon>Alphaproteobacteria</taxon>
        <taxon>Hyphomicrobiales</taxon>
        <taxon>Beijerinckiaceae</taxon>
        <taxon>Methylocella</taxon>
    </lineage>
</organism>
<accession>A0A2J7TH95</accession>
<dbReference type="AlphaFoldDB" id="A0A2J7TH95"/>
<comment type="caution">
    <text evidence="1">The sequence shown here is derived from an EMBL/GenBank/DDBJ whole genome shotgun (WGS) entry which is preliminary data.</text>
</comment>